<dbReference type="InterPro" id="IPR026183">
    <property type="entry name" value="Taxilin_fam"/>
</dbReference>
<feature type="non-terminal residue" evidence="3">
    <location>
        <position position="1"/>
    </location>
</feature>
<dbReference type="AlphaFoldDB" id="A0AAF0QLP9"/>
<comment type="similarity">
    <text evidence="1">Belongs to the taxilin family.</text>
</comment>
<evidence type="ECO:0000313" key="4">
    <source>
        <dbReference type="Proteomes" id="UP001234989"/>
    </source>
</evidence>
<dbReference type="Pfam" id="PF09728">
    <property type="entry name" value="Taxilin"/>
    <property type="match status" value="1"/>
</dbReference>
<dbReference type="EMBL" id="CP133615">
    <property type="protein sequence ID" value="WMV24695.1"/>
    <property type="molecule type" value="Genomic_DNA"/>
</dbReference>
<feature type="coiled-coil region" evidence="2">
    <location>
        <begin position="23"/>
        <end position="57"/>
    </location>
</feature>
<feature type="coiled-coil region" evidence="2">
    <location>
        <begin position="93"/>
        <end position="120"/>
    </location>
</feature>
<dbReference type="PANTHER" id="PTHR16127">
    <property type="entry name" value="TAXILIN"/>
    <property type="match status" value="1"/>
</dbReference>
<evidence type="ECO:0000256" key="1">
    <source>
        <dbReference type="ARBA" id="ARBA00009550"/>
    </source>
</evidence>
<organism evidence="3 4">
    <name type="scientific">Solanum verrucosum</name>
    <dbReference type="NCBI Taxonomy" id="315347"/>
    <lineage>
        <taxon>Eukaryota</taxon>
        <taxon>Viridiplantae</taxon>
        <taxon>Streptophyta</taxon>
        <taxon>Embryophyta</taxon>
        <taxon>Tracheophyta</taxon>
        <taxon>Spermatophyta</taxon>
        <taxon>Magnoliopsida</taxon>
        <taxon>eudicotyledons</taxon>
        <taxon>Gunneridae</taxon>
        <taxon>Pentapetalae</taxon>
        <taxon>asterids</taxon>
        <taxon>lamiids</taxon>
        <taxon>Solanales</taxon>
        <taxon>Solanaceae</taxon>
        <taxon>Solanoideae</taxon>
        <taxon>Solaneae</taxon>
        <taxon>Solanum</taxon>
    </lineage>
</organism>
<evidence type="ECO:0000313" key="3">
    <source>
        <dbReference type="EMBL" id="WMV24695.1"/>
    </source>
</evidence>
<accession>A0AAF0QLP9</accession>
<dbReference type="Proteomes" id="UP001234989">
    <property type="component" value="Chromosome 4"/>
</dbReference>
<reference evidence="3" key="1">
    <citation type="submission" date="2023-08" db="EMBL/GenBank/DDBJ databases">
        <title>A de novo genome assembly of Solanum verrucosum Schlechtendal, a Mexican diploid species geographically isolated from the other diploid A-genome species in potato relatives.</title>
        <authorList>
            <person name="Hosaka K."/>
        </authorList>
    </citation>
    <scope>NUCLEOTIDE SEQUENCE</scope>
    <source>
        <tissue evidence="3">Young leaves</tissue>
    </source>
</reference>
<dbReference type="GO" id="GO:0019905">
    <property type="term" value="F:syntaxin binding"/>
    <property type="evidence" value="ECO:0007669"/>
    <property type="project" value="InterPro"/>
</dbReference>
<dbReference type="PANTHER" id="PTHR16127:SF13">
    <property type="entry name" value="GH01188P"/>
    <property type="match status" value="1"/>
</dbReference>
<protein>
    <submittedName>
        <fullName evidence="3">Uncharacterized protein</fullName>
    </submittedName>
</protein>
<keyword evidence="2" id="KW-0175">Coiled coil</keyword>
<proteinExistence type="inferred from homology"/>
<name>A0AAF0QLP9_SOLVR</name>
<keyword evidence="4" id="KW-1185">Reference proteome</keyword>
<gene>
    <name evidence="3" type="ORF">MTR67_018080</name>
</gene>
<sequence>LKSKLNQLADQYTLSEQQFANKMKQKSLELQLADLKIKQHEEKSQQEQSQMKIYADQVSQLLATEKNLRLQLTADGEKFQQFQEALLKSNEVFETFKQDIEKMAKSIKELKKENAFLKAKCDKSDVSLIELAEEVPQTDTLNCKEHKTCRIDQISYEY</sequence>
<evidence type="ECO:0000256" key="2">
    <source>
        <dbReference type="SAM" id="Coils"/>
    </source>
</evidence>